<evidence type="ECO:0000256" key="10">
    <source>
        <dbReference type="ARBA" id="ARBA00025437"/>
    </source>
</evidence>
<dbReference type="SUPFAM" id="SSF51998">
    <property type="entry name" value="PFL-like glycyl radical enzymes"/>
    <property type="match status" value="1"/>
</dbReference>
<gene>
    <name evidence="15" type="ORF">LCGC14_1695940</name>
</gene>
<feature type="domain" description="TSCPD" evidence="14">
    <location>
        <begin position="336"/>
        <end position="444"/>
    </location>
</feature>
<evidence type="ECO:0000259" key="13">
    <source>
        <dbReference type="Pfam" id="PF02867"/>
    </source>
</evidence>
<dbReference type="Pfam" id="PF02867">
    <property type="entry name" value="Ribonuc_red_lgC"/>
    <property type="match status" value="1"/>
</dbReference>
<comment type="cofactor">
    <cofactor evidence="1">
        <name>adenosylcob(III)alamin</name>
        <dbReference type="ChEBI" id="CHEBI:18408"/>
    </cofactor>
</comment>
<name>A0A0F9HJ94_9ZZZZ</name>
<evidence type="ECO:0000256" key="9">
    <source>
        <dbReference type="ARBA" id="ARBA00023285"/>
    </source>
</evidence>
<feature type="non-terminal residue" evidence="15">
    <location>
        <position position="1"/>
    </location>
</feature>
<comment type="caution">
    <text evidence="15">The sequence shown here is derived from an EMBL/GenBank/DDBJ whole genome shotgun (WGS) entry which is preliminary data.</text>
</comment>
<organism evidence="15">
    <name type="scientific">marine sediment metagenome</name>
    <dbReference type="NCBI Taxonomy" id="412755"/>
    <lineage>
        <taxon>unclassified sequences</taxon>
        <taxon>metagenomes</taxon>
        <taxon>ecological metagenomes</taxon>
    </lineage>
</organism>
<sequence>HATNPCGEQPLPPNGACDLGAINLAVMVENPFTEGASLKMDRIGEVAEMAMRFLDNVLNETYYPTPEQNTESMNKRRTGLGITGLGNMLQQLGIRYGSEKAVKITRLVMEEIRDRAYLASIDLAKERGPFPLFDRDKYAKGKFIQTLPLNIQEAIIKHGIRNGVLLTVAPTGTTSIYYGNVSSGLEPTFAWRYKRKMRQADGSFKEFEHVEDYGYRLYKEANDFTEALGFTDKDDKKIIREMPDYMVTTHDLTVRDHLVMQAVCQEYVDASISKTINCPEEMTFEDFKNVYDDAYDMNLKGCTTYRPSEISEKVRGSILSVDTAKEQTQLLPIVKRPEELQGRTYKVKWLPSGHAYYITINEYVDENGNSRPFEVFINTKDASQQEWIMALTRSISAIFRRGGDFMFIIQELQEVHSSLGGAWVGKKYVPSLVALIGSVLEDHLTKYHKGILGMNHLEGKTTTITDLNHLKGETMTVLADNPGGTTYHDFGEQCPQCQAPALVSKEGCQTCLSCGFSNCE</sequence>
<evidence type="ECO:0000256" key="1">
    <source>
        <dbReference type="ARBA" id="ARBA00001922"/>
    </source>
</evidence>
<evidence type="ECO:0000256" key="3">
    <source>
        <dbReference type="ARBA" id="ARBA00012274"/>
    </source>
</evidence>
<evidence type="ECO:0000256" key="7">
    <source>
        <dbReference type="ARBA" id="ARBA00022741"/>
    </source>
</evidence>
<reference evidence="15" key="1">
    <citation type="journal article" date="2015" name="Nature">
        <title>Complex archaea that bridge the gap between prokaryotes and eukaryotes.</title>
        <authorList>
            <person name="Spang A."/>
            <person name="Saw J.H."/>
            <person name="Jorgensen S.L."/>
            <person name="Zaremba-Niedzwiedzka K."/>
            <person name="Martijn J."/>
            <person name="Lind A.E."/>
            <person name="van Eijk R."/>
            <person name="Schleper C."/>
            <person name="Guy L."/>
            <person name="Ettema T.J."/>
        </authorList>
    </citation>
    <scope>NUCLEOTIDE SEQUENCE</scope>
</reference>
<dbReference type="GO" id="GO:0000166">
    <property type="term" value="F:nucleotide binding"/>
    <property type="evidence" value="ECO:0007669"/>
    <property type="project" value="UniProtKB-KW"/>
</dbReference>
<keyword evidence="5" id="KW-0846">Cobalamin</keyword>
<dbReference type="InterPro" id="IPR050862">
    <property type="entry name" value="RdRp_reductase_class-2"/>
</dbReference>
<dbReference type="PANTHER" id="PTHR43371:SF1">
    <property type="entry name" value="RIBONUCLEOSIDE-DIPHOSPHATE REDUCTASE"/>
    <property type="match status" value="1"/>
</dbReference>
<dbReference type="Gene3D" id="3.20.70.20">
    <property type="match status" value="1"/>
</dbReference>
<keyword evidence="6" id="KW-0237">DNA synthesis</keyword>
<comment type="catalytic activity">
    <reaction evidence="12">
        <text>a 2'-deoxyribonucleoside 5'-diphosphate + [thioredoxin]-disulfide + H2O = a ribonucleoside 5'-diphosphate + [thioredoxin]-dithiol</text>
        <dbReference type="Rhea" id="RHEA:23252"/>
        <dbReference type="Rhea" id="RHEA-COMP:10698"/>
        <dbReference type="Rhea" id="RHEA-COMP:10700"/>
        <dbReference type="ChEBI" id="CHEBI:15377"/>
        <dbReference type="ChEBI" id="CHEBI:29950"/>
        <dbReference type="ChEBI" id="CHEBI:50058"/>
        <dbReference type="ChEBI" id="CHEBI:57930"/>
        <dbReference type="ChEBI" id="CHEBI:73316"/>
        <dbReference type="EC" id="1.17.4.1"/>
    </reaction>
</comment>
<proteinExistence type="inferred from homology"/>
<keyword evidence="8" id="KW-0560">Oxidoreductase</keyword>
<dbReference type="GO" id="GO:0071897">
    <property type="term" value="P:DNA biosynthetic process"/>
    <property type="evidence" value="ECO:0007669"/>
    <property type="project" value="UniProtKB-KW"/>
</dbReference>
<dbReference type="InterPro" id="IPR024434">
    <property type="entry name" value="TSCPD_dom"/>
</dbReference>
<dbReference type="PRINTS" id="PR01183">
    <property type="entry name" value="RIBORDTASEM1"/>
</dbReference>
<evidence type="ECO:0000256" key="11">
    <source>
        <dbReference type="ARBA" id="ARBA00033050"/>
    </source>
</evidence>
<feature type="domain" description="Ribonucleotide reductase large subunit C-terminal" evidence="13">
    <location>
        <begin position="2"/>
        <end position="305"/>
    </location>
</feature>
<evidence type="ECO:0000259" key="14">
    <source>
        <dbReference type="Pfam" id="PF12637"/>
    </source>
</evidence>
<evidence type="ECO:0000256" key="5">
    <source>
        <dbReference type="ARBA" id="ARBA00022628"/>
    </source>
</evidence>
<evidence type="ECO:0000256" key="8">
    <source>
        <dbReference type="ARBA" id="ARBA00023002"/>
    </source>
</evidence>
<dbReference type="EMBL" id="LAZR01014905">
    <property type="protein sequence ID" value="KKM15456.1"/>
    <property type="molecule type" value="Genomic_DNA"/>
</dbReference>
<dbReference type="GO" id="GO:0031419">
    <property type="term" value="F:cobalamin binding"/>
    <property type="evidence" value="ECO:0007669"/>
    <property type="project" value="UniProtKB-KW"/>
</dbReference>
<dbReference type="Pfam" id="PF12637">
    <property type="entry name" value="TSCPD"/>
    <property type="match status" value="1"/>
</dbReference>
<comment type="similarity">
    <text evidence="2">Belongs to the ribonucleoside diphosphate reductase class-2 family.</text>
</comment>
<comment type="function">
    <text evidence="10">Catalyzes the reduction of ribonucleotides to deoxyribonucleotides. May function to provide a pool of deoxyribonucleotide precursors for DNA repair during oxygen limitation and/or for immediate growth after restoration of oxygen.</text>
</comment>
<dbReference type="GO" id="GO:0004748">
    <property type="term" value="F:ribonucleoside-diphosphate reductase activity, thioredoxin disulfide as acceptor"/>
    <property type="evidence" value="ECO:0007669"/>
    <property type="project" value="UniProtKB-EC"/>
</dbReference>
<dbReference type="EC" id="1.17.4.1" evidence="3"/>
<evidence type="ECO:0000256" key="2">
    <source>
        <dbReference type="ARBA" id="ARBA00007405"/>
    </source>
</evidence>
<accession>A0A0F9HJ94</accession>
<dbReference type="PANTHER" id="PTHR43371">
    <property type="entry name" value="VITAMIN B12-DEPENDENT RIBONUCLEOTIDE REDUCTASE"/>
    <property type="match status" value="1"/>
</dbReference>
<dbReference type="AlphaFoldDB" id="A0A0F9HJ94"/>
<evidence type="ECO:0000256" key="6">
    <source>
        <dbReference type="ARBA" id="ARBA00022634"/>
    </source>
</evidence>
<dbReference type="InterPro" id="IPR000788">
    <property type="entry name" value="RNR_lg_C"/>
</dbReference>
<protein>
    <recommendedName>
        <fullName evidence="4">Vitamin B12-dependent ribonucleotide reductase</fullName>
        <ecNumber evidence="3">1.17.4.1</ecNumber>
    </recommendedName>
    <alternativeName>
        <fullName evidence="11">Ribonucleoside-diphosphate reductase NrdJ</fullName>
    </alternativeName>
</protein>
<evidence type="ECO:0000313" key="15">
    <source>
        <dbReference type="EMBL" id="KKM15456.1"/>
    </source>
</evidence>
<evidence type="ECO:0000256" key="4">
    <source>
        <dbReference type="ARBA" id="ARBA00014409"/>
    </source>
</evidence>
<evidence type="ECO:0000256" key="12">
    <source>
        <dbReference type="ARBA" id="ARBA00047754"/>
    </source>
</evidence>
<keyword evidence="7" id="KW-0547">Nucleotide-binding</keyword>
<keyword evidence="9" id="KW-0170">Cobalt</keyword>